<keyword evidence="2" id="KW-1185">Reference proteome</keyword>
<gene>
    <name evidence="1" type="ORF">EDD71_12145</name>
</gene>
<protein>
    <submittedName>
        <fullName evidence="1">Uncharacterized protein</fullName>
    </submittedName>
</protein>
<dbReference type="EMBL" id="SOAZ01000021">
    <property type="protein sequence ID" value="TDT51119.1"/>
    <property type="molecule type" value="Genomic_DNA"/>
</dbReference>
<dbReference type="Proteomes" id="UP000295325">
    <property type="component" value="Unassembled WGS sequence"/>
</dbReference>
<evidence type="ECO:0000313" key="2">
    <source>
        <dbReference type="Proteomes" id="UP000295325"/>
    </source>
</evidence>
<evidence type="ECO:0000313" key="1">
    <source>
        <dbReference type="EMBL" id="TDT51119.1"/>
    </source>
</evidence>
<dbReference type="AlphaFoldDB" id="A0A4R7KCP8"/>
<dbReference type="RefSeq" id="WP_166636463.1">
    <property type="nucleotide sequence ID" value="NZ_SOAZ01000021.1"/>
</dbReference>
<sequence length="50" mass="5875">MSEKEQIIEIIKKFLNIADELLKNGKIDGKTYDDITFNKKKFLKDINSEN</sequence>
<name>A0A4R7KCP8_9CLOT</name>
<proteinExistence type="predicted"/>
<comment type="caution">
    <text evidence="1">The sequence shown here is derived from an EMBL/GenBank/DDBJ whole genome shotgun (WGS) entry which is preliminary data.</text>
</comment>
<accession>A0A4R7KCP8</accession>
<reference evidence="1 2" key="1">
    <citation type="submission" date="2019-03" db="EMBL/GenBank/DDBJ databases">
        <title>Genomic Encyclopedia of Type Strains, Phase IV (KMG-IV): sequencing the most valuable type-strain genomes for metagenomic binning, comparative biology and taxonomic classification.</title>
        <authorList>
            <person name="Goeker M."/>
        </authorList>
    </citation>
    <scope>NUCLEOTIDE SEQUENCE [LARGE SCALE GENOMIC DNA]</scope>
    <source>
        <strain evidence="1 2">DSM 24455</strain>
    </source>
</reference>
<organism evidence="1 2">
    <name type="scientific">Fonticella tunisiensis</name>
    <dbReference type="NCBI Taxonomy" id="1096341"/>
    <lineage>
        <taxon>Bacteria</taxon>
        <taxon>Bacillati</taxon>
        <taxon>Bacillota</taxon>
        <taxon>Clostridia</taxon>
        <taxon>Eubacteriales</taxon>
        <taxon>Clostridiaceae</taxon>
        <taxon>Fonticella</taxon>
    </lineage>
</organism>